<evidence type="ECO:0000313" key="4">
    <source>
        <dbReference type="Proteomes" id="UP001143463"/>
    </source>
</evidence>
<sequence length="315" mass="34668">MTTSEPGTHGARRKSDVRRQMGDSAMRGALRSGELHAQWRGVLVAGTRTADPLTVAAAACSFAGPAAVISDWTATWLHGCTAVDPLPVHLTVPSGHWLRARPGLVAHNGLLLSDDAVEIDGLPVLALDRVLADLLCRDRPQDALAVLDQALAAVAPAEREAFRQRVGERITNRSDPRGRRRAAQLLDLATGLTLSPAESRMLFRLVDLGFPVPQVNLPVHDARGEVLFLLDHAWPEYRIAVEYDGHAAHLGREDEDAARQAELERRGFIVVRVRAADMRDLSRVERELDTAFRARGLTLNRKIGTLQPRRHREQP</sequence>
<reference evidence="3" key="1">
    <citation type="journal article" date="2014" name="Int. J. Syst. Evol. Microbiol.">
        <title>Complete genome sequence of Corynebacterium casei LMG S-19264T (=DSM 44701T), isolated from a smear-ripened cheese.</title>
        <authorList>
            <consortium name="US DOE Joint Genome Institute (JGI-PGF)"/>
            <person name="Walter F."/>
            <person name="Albersmeier A."/>
            <person name="Kalinowski J."/>
            <person name="Ruckert C."/>
        </authorList>
    </citation>
    <scope>NUCLEOTIDE SEQUENCE</scope>
    <source>
        <strain evidence="3">VKM Ac-1069</strain>
    </source>
</reference>
<dbReference type="RefSeq" id="WP_081924170.1">
    <property type="nucleotide sequence ID" value="NZ_BAAAUZ010000021.1"/>
</dbReference>
<reference evidence="3" key="2">
    <citation type="submission" date="2023-01" db="EMBL/GenBank/DDBJ databases">
        <authorList>
            <person name="Sun Q."/>
            <person name="Evtushenko L."/>
        </authorList>
    </citation>
    <scope>NUCLEOTIDE SEQUENCE</scope>
    <source>
        <strain evidence="3">VKM Ac-1069</strain>
    </source>
</reference>
<evidence type="ECO:0000313" key="3">
    <source>
        <dbReference type="EMBL" id="GLL14595.1"/>
    </source>
</evidence>
<dbReference type="Pfam" id="PF04480">
    <property type="entry name" value="DUF559"/>
    <property type="match status" value="1"/>
</dbReference>
<name>A0A9W6L838_9PSEU</name>
<dbReference type="Proteomes" id="UP001143463">
    <property type="component" value="Unassembled WGS sequence"/>
</dbReference>
<dbReference type="AlphaFoldDB" id="A0A9W6L838"/>
<dbReference type="InterPro" id="IPR007569">
    <property type="entry name" value="DUF559"/>
</dbReference>
<gene>
    <name evidence="3" type="ORF">GCM10017577_57430</name>
</gene>
<protein>
    <recommendedName>
        <fullName evidence="2">DUF559 domain-containing protein</fullName>
    </recommendedName>
</protein>
<proteinExistence type="predicted"/>
<feature type="region of interest" description="Disordered" evidence="1">
    <location>
        <begin position="1"/>
        <end position="20"/>
    </location>
</feature>
<dbReference type="Gene3D" id="3.40.960.10">
    <property type="entry name" value="VSR Endonuclease"/>
    <property type="match status" value="1"/>
</dbReference>
<comment type="caution">
    <text evidence="3">The sequence shown here is derived from an EMBL/GenBank/DDBJ whole genome shotgun (WGS) entry which is preliminary data.</text>
</comment>
<accession>A0A9W6L838</accession>
<dbReference type="EMBL" id="BSFQ01000034">
    <property type="protein sequence ID" value="GLL14595.1"/>
    <property type="molecule type" value="Genomic_DNA"/>
</dbReference>
<feature type="domain" description="DUF559" evidence="2">
    <location>
        <begin position="228"/>
        <end position="284"/>
    </location>
</feature>
<evidence type="ECO:0000256" key="1">
    <source>
        <dbReference type="SAM" id="MobiDB-lite"/>
    </source>
</evidence>
<evidence type="ECO:0000259" key="2">
    <source>
        <dbReference type="Pfam" id="PF04480"/>
    </source>
</evidence>
<organism evidence="3 4">
    <name type="scientific">Pseudonocardia halophobica</name>
    <dbReference type="NCBI Taxonomy" id="29401"/>
    <lineage>
        <taxon>Bacteria</taxon>
        <taxon>Bacillati</taxon>
        <taxon>Actinomycetota</taxon>
        <taxon>Actinomycetes</taxon>
        <taxon>Pseudonocardiales</taxon>
        <taxon>Pseudonocardiaceae</taxon>
        <taxon>Pseudonocardia</taxon>
    </lineage>
</organism>
<keyword evidence="4" id="KW-1185">Reference proteome</keyword>